<comment type="caution">
    <text evidence="1">The sequence shown here is derived from an EMBL/GenBank/DDBJ whole genome shotgun (WGS) entry which is preliminary data.</text>
</comment>
<reference evidence="1" key="1">
    <citation type="submission" date="2013-08" db="EMBL/GenBank/DDBJ databases">
        <authorList>
            <person name="Mendez C."/>
            <person name="Richter M."/>
            <person name="Ferrer M."/>
            <person name="Sanchez J."/>
        </authorList>
    </citation>
    <scope>NUCLEOTIDE SEQUENCE</scope>
</reference>
<proteinExistence type="predicted"/>
<name>T1CBD1_9ZZZZ</name>
<sequence length="280" mass="30954">MGIPYEVIAALSIKEGDEVDFFKYSDMYFLFAKKSDIVKAITSLKVGDGTQARNYAKPPAEGAEITLDSAELSLLKKLDTVKYKDRTESNILGMLSDAEKRTLQSLISKKAVSLFKKDDVARYSITKSVYDKFLFGKRETGTAVKKVNADDKPAVKAPEKKWVSKLKEQNMYADLLEAKGYIVLSNEAEAAGLSSALEESIRMGLVVGTRAFNKKFYVALKGFVTQNAPMLLRIIEKKGVDIATIAKTASMEEDAARTILYLLAESGDVTEVRRDIFKAA</sequence>
<accession>T1CBD1</accession>
<evidence type="ECO:0000313" key="1">
    <source>
        <dbReference type="EMBL" id="EQD63860.1"/>
    </source>
</evidence>
<reference evidence="1" key="2">
    <citation type="journal article" date="2014" name="ISME J.">
        <title>Microbial stratification in low pH oxic and suboxic macroscopic growths along an acid mine drainage.</title>
        <authorList>
            <person name="Mendez-Garcia C."/>
            <person name="Mesa V."/>
            <person name="Sprenger R.R."/>
            <person name="Richter M."/>
            <person name="Diez M.S."/>
            <person name="Solano J."/>
            <person name="Bargiela R."/>
            <person name="Golyshina O.V."/>
            <person name="Manteca A."/>
            <person name="Ramos J.L."/>
            <person name="Gallego J.R."/>
            <person name="Llorente I."/>
            <person name="Martins Dos Santos V.A."/>
            <person name="Jensen O.N."/>
            <person name="Pelaez A.I."/>
            <person name="Sanchez J."/>
            <person name="Ferrer M."/>
        </authorList>
    </citation>
    <scope>NUCLEOTIDE SEQUENCE</scope>
</reference>
<dbReference type="EMBL" id="AUZZ01001597">
    <property type="protein sequence ID" value="EQD63860.1"/>
    <property type="molecule type" value="Genomic_DNA"/>
</dbReference>
<gene>
    <name evidence="1" type="ORF">B2A_02327</name>
</gene>
<dbReference type="AlphaFoldDB" id="T1CBD1"/>
<organism evidence="1">
    <name type="scientific">mine drainage metagenome</name>
    <dbReference type="NCBI Taxonomy" id="410659"/>
    <lineage>
        <taxon>unclassified sequences</taxon>
        <taxon>metagenomes</taxon>
        <taxon>ecological metagenomes</taxon>
    </lineage>
</organism>
<protein>
    <submittedName>
        <fullName evidence="1">SpoVT/AbrB domain protein</fullName>
    </submittedName>
</protein>